<protein>
    <recommendedName>
        <fullName evidence="6">NHL repeat-containing protein</fullName>
    </recommendedName>
</protein>
<dbReference type="OrthoDB" id="9762443at2"/>
<reference evidence="5" key="1">
    <citation type="submission" date="2016-10" db="EMBL/GenBank/DDBJ databases">
        <authorList>
            <person name="Varghese N."/>
            <person name="Submissions S."/>
        </authorList>
    </citation>
    <scope>NUCLEOTIDE SEQUENCE [LARGE SCALE GENOMIC DNA]</scope>
    <source>
        <strain evidence="5">CGMCC 4.6856</strain>
    </source>
</reference>
<dbReference type="AlphaFoldDB" id="A0A1H9I1X6"/>
<organism evidence="4 5">
    <name type="scientific">Microlunatus flavus</name>
    <dbReference type="NCBI Taxonomy" id="1036181"/>
    <lineage>
        <taxon>Bacteria</taxon>
        <taxon>Bacillati</taxon>
        <taxon>Actinomycetota</taxon>
        <taxon>Actinomycetes</taxon>
        <taxon>Propionibacteriales</taxon>
        <taxon>Propionibacteriaceae</taxon>
        <taxon>Microlunatus</taxon>
    </lineage>
</organism>
<dbReference type="Gene3D" id="2.120.10.30">
    <property type="entry name" value="TolB, C-terminal domain"/>
    <property type="match status" value="2"/>
</dbReference>
<dbReference type="PROSITE" id="PS51125">
    <property type="entry name" value="NHL"/>
    <property type="match status" value="1"/>
</dbReference>
<proteinExistence type="predicted"/>
<keyword evidence="1" id="KW-0677">Repeat</keyword>
<name>A0A1H9I1X6_9ACTN</name>
<dbReference type="STRING" id="1036181.SAMN05421756_10544"/>
<evidence type="ECO:0000256" key="3">
    <source>
        <dbReference type="SAM" id="SignalP"/>
    </source>
</evidence>
<feature type="repeat" description="NHL" evidence="2">
    <location>
        <begin position="198"/>
        <end position="233"/>
    </location>
</feature>
<feature type="chain" id="PRO_5038704502" description="NHL repeat-containing protein" evidence="3">
    <location>
        <begin position="26"/>
        <end position="328"/>
    </location>
</feature>
<gene>
    <name evidence="4" type="ORF">SAMN05421756_10544</name>
</gene>
<accession>A0A1H9I1X6</accession>
<dbReference type="SUPFAM" id="SSF63829">
    <property type="entry name" value="Calcium-dependent phosphotriesterase"/>
    <property type="match status" value="1"/>
</dbReference>
<dbReference type="InterPro" id="IPR011042">
    <property type="entry name" value="6-blade_b-propeller_TolB-like"/>
</dbReference>
<dbReference type="PANTHER" id="PTHR24104">
    <property type="entry name" value="E3 UBIQUITIN-PROTEIN LIGASE NHLRC1-RELATED"/>
    <property type="match status" value="1"/>
</dbReference>
<dbReference type="EMBL" id="FOFA01000005">
    <property type="protein sequence ID" value="SEQ68574.1"/>
    <property type="molecule type" value="Genomic_DNA"/>
</dbReference>
<dbReference type="Proteomes" id="UP000198504">
    <property type="component" value="Unassembled WGS sequence"/>
</dbReference>
<evidence type="ECO:0000313" key="4">
    <source>
        <dbReference type="EMBL" id="SEQ68574.1"/>
    </source>
</evidence>
<sequence length="328" mass="35005">MGADRRAPTAAAVALLLAGLGGCTAATPAPAPVPPPQVVRPTQAVPSPAPTPVGPVTRVWATERATLAWPAEMTTDPEGNVWVREMGAMTVSKFAPDGRKLLTTGGLGRSNGQFDFHGEVHMFEGGIAASLAGEVVVADGTSRIQRFDREGRFLGRWQPPRTQRKVAVTGLDFGPSGALYMVRGTRVEVYGQTGDLLRSWGGLQDPDAIAVDAGERVYVADERTGRITKFDKTGKVLTRWGRHGTGDGEFGGDGTFLDMAVDQHALYVVDKHHQRVQRFSPTGRFLGLWSSGGQDLGSFNPGGVAVDPEGAVYVTENDLGRLIKFRLT</sequence>
<evidence type="ECO:0000256" key="2">
    <source>
        <dbReference type="PROSITE-ProRule" id="PRU00504"/>
    </source>
</evidence>
<evidence type="ECO:0008006" key="6">
    <source>
        <dbReference type="Google" id="ProtNLM"/>
    </source>
</evidence>
<evidence type="ECO:0000256" key="1">
    <source>
        <dbReference type="ARBA" id="ARBA00022737"/>
    </source>
</evidence>
<keyword evidence="5" id="KW-1185">Reference proteome</keyword>
<evidence type="ECO:0000313" key="5">
    <source>
        <dbReference type="Proteomes" id="UP000198504"/>
    </source>
</evidence>
<keyword evidence="3" id="KW-0732">Signal</keyword>
<dbReference type="InterPro" id="IPR001258">
    <property type="entry name" value="NHL_repeat"/>
</dbReference>
<dbReference type="PROSITE" id="PS51257">
    <property type="entry name" value="PROKAR_LIPOPROTEIN"/>
    <property type="match status" value="1"/>
</dbReference>
<dbReference type="InterPro" id="IPR050952">
    <property type="entry name" value="TRIM-NHL_E3_ligases"/>
</dbReference>
<feature type="signal peptide" evidence="3">
    <location>
        <begin position="1"/>
        <end position="25"/>
    </location>
</feature>
<dbReference type="RefSeq" id="WP_139209842.1">
    <property type="nucleotide sequence ID" value="NZ_FOFA01000005.1"/>
</dbReference>